<accession>A0A5E4XJX3</accession>
<evidence type="ECO:0000256" key="2">
    <source>
        <dbReference type="ARBA" id="ARBA00007741"/>
    </source>
</evidence>
<sequence length="335" mass="37057">MSIAIQNNLQLGIEASRFSPQLSGDMANNAEKVGHENSLAEDGHGSVNVVQRIDRDNADDFASQLRVKSRMRDTKVSKLKHAIAELEKRSVQGNGPREAFAQAYDKWRTEGMGSRGDGIRSPDIGLRSTTADDHNAMVSDREMFEKIFGILAGDKATMDAYADIIQTLTEFYSDVSEAISQCSQHMHADKDGRNMVVDADAIRDLLQKVLDKFSGPMKNVSLTAAQAEALQREFHGAVTLKQNADGTYGVVINSGKLQAMVKSLDGEGKDWTIDNAKYQAWWTNGIISEENGIQTDVQTMAEKYSHRITVYDNLVKVLSSTIAAMQEMWKGYLQN</sequence>
<protein>
    <recommendedName>
        <fullName evidence="3">Translocator protein BipD</fullName>
    </recommendedName>
</protein>
<evidence type="ECO:0000256" key="4">
    <source>
        <dbReference type="ARBA" id="ARBA00022525"/>
    </source>
</evidence>
<keyword evidence="6" id="KW-0175">Coiled coil</keyword>
<keyword evidence="5" id="KW-0843">Virulence</keyword>
<dbReference type="Proteomes" id="UP000343317">
    <property type="component" value="Unassembled WGS sequence"/>
</dbReference>
<organism evidence="8 9">
    <name type="scientific">Pandoraea horticolens</name>
    <dbReference type="NCBI Taxonomy" id="2508298"/>
    <lineage>
        <taxon>Bacteria</taxon>
        <taxon>Pseudomonadati</taxon>
        <taxon>Pseudomonadota</taxon>
        <taxon>Betaproteobacteria</taxon>
        <taxon>Burkholderiales</taxon>
        <taxon>Burkholderiaceae</taxon>
        <taxon>Pandoraea</taxon>
    </lineage>
</organism>
<evidence type="ECO:0000256" key="5">
    <source>
        <dbReference type="ARBA" id="ARBA00023026"/>
    </source>
</evidence>
<comment type="subcellular location">
    <subcellularLocation>
        <location evidence="1">Secreted</location>
    </subcellularLocation>
</comment>
<evidence type="ECO:0000256" key="1">
    <source>
        <dbReference type="ARBA" id="ARBA00004613"/>
    </source>
</evidence>
<evidence type="ECO:0000256" key="7">
    <source>
        <dbReference type="ARBA" id="ARBA00025541"/>
    </source>
</evidence>
<gene>
    <name evidence="8" type="primary">sipD</name>
    <name evidence="8" type="ORF">PHO31112_03925</name>
</gene>
<evidence type="ECO:0000256" key="6">
    <source>
        <dbReference type="ARBA" id="ARBA00023054"/>
    </source>
</evidence>
<name>A0A5E4XJX3_9BURK</name>
<comment type="similarity">
    <text evidence="2">Belongs to the invasin protein D family.</text>
</comment>
<keyword evidence="4" id="KW-0964">Secreted</keyword>
<dbReference type="Pfam" id="PF06511">
    <property type="entry name" value="T3SS_TC"/>
    <property type="match status" value="1"/>
</dbReference>
<reference evidence="8 9" key="1">
    <citation type="submission" date="2019-08" db="EMBL/GenBank/DDBJ databases">
        <authorList>
            <person name="Peeters C."/>
        </authorList>
    </citation>
    <scope>NUCLEOTIDE SEQUENCE [LARGE SCALE GENOMIC DNA]</scope>
    <source>
        <strain evidence="8 9">LMG 31112</strain>
    </source>
</reference>
<dbReference type="InterPro" id="IPR036708">
    <property type="entry name" value="BipD-like_sf"/>
</dbReference>
<dbReference type="AlphaFoldDB" id="A0A5E4XJX3"/>
<keyword evidence="9" id="KW-1185">Reference proteome</keyword>
<evidence type="ECO:0000256" key="3">
    <source>
        <dbReference type="ARBA" id="ARBA00018825"/>
    </source>
</evidence>
<dbReference type="Gene3D" id="1.20.1710.10">
    <property type="entry name" value="IpaD-like"/>
    <property type="match status" value="1"/>
</dbReference>
<dbReference type="EMBL" id="CABPSM010000013">
    <property type="protein sequence ID" value="VVE36769.1"/>
    <property type="molecule type" value="Genomic_DNA"/>
</dbReference>
<dbReference type="GO" id="GO:0005576">
    <property type="term" value="C:extracellular region"/>
    <property type="evidence" value="ECO:0007669"/>
    <property type="project" value="UniProtKB-SubCell"/>
</dbReference>
<evidence type="ECO:0000313" key="9">
    <source>
        <dbReference type="Proteomes" id="UP000343317"/>
    </source>
</evidence>
<comment type="function">
    <text evidence="7">Required for invasion of epithelial cells, as well as for survival within host cells, escape from endocytic vesicles and subsequent actin-tail formation. Probably regulates the secretion of effectors BipB and BipC and their final integration into the target cell membrane.</text>
</comment>
<proteinExistence type="inferred from homology"/>
<dbReference type="SUPFAM" id="SSF140693">
    <property type="entry name" value="IpaD-like"/>
    <property type="match status" value="1"/>
</dbReference>
<dbReference type="InterPro" id="IPR009483">
    <property type="entry name" value="IpaD/BipD/SipD"/>
</dbReference>
<evidence type="ECO:0000313" key="8">
    <source>
        <dbReference type="EMBL" id="VVE36769.1"/>
    </source>
</evidence>